<dbReference type="GO" id="GO:0005886">
    <property type="term" value="C:plasma membrane"/>
    <property type="evidence" value="ECO:0007669"/>
    <property type="project" value="TreeGrafter"/>
</dbReference>
<name>A0A6P2CWX6_9BACT</name>
<organism evidence="8 9">
    <name type="scientific">Gemmata massiliana</name>
    <dbReference type="NCBI Taxonomy" id="1210884"/>
    <lineage>
        <taxon>Bacteria</taxon>
        <taxon>Pseudomonadati</taxon>
        <taxon>Planctomycetota</taxon>
        <taxon>Planctomycetia</taxon>
        <taxon>Gemmatales</taxon>
        <taxon>Gemmataceae</taxon>
        <taxon>Gemmata</taxon>
    </lineage>
</organism>
<dbReference type="KEGG" id="gms:SOIL9_54900"/>
<dbReference type="AlphaFoldDB" id="A0A6P2CWX6"/>
<accession>A0A6P2CWX6</accession>
<comment type="subcellular location">
    <subcellularLocation>
        <location evidence="1">Cell envelope</location>
    </subcellularLocation>
</comment>
<comment type="similarity">
    <text evidence="2">Belongs to the membrane fusion protein (MFP) (TC 8.A.1) family.</text>
</comment>
<dbReference type="GO" id="GO:0046677">
    <property type="term" value="P:response to antibiotic"/>
    <property type="evidence" value="ECO:0007669"/>
    <property type="project" value="TreeGrafter"/>
</dbReference>
<dbReference type="RefSeq" id="WP_162667122.1">
    <property type="nucleotide sequence ID" value="NZ_LR593886.1"/>
</dbReference>
<evidence type="ECO:0000256" key="3">
    <source>
        <dbReference type="SAM" id="Coils"/>
    </source>
</evidence>
<evidence type="ECO:0000256" key="1">
    <source>
        <dbReference type="ARBA" id="ARBA00004196"/>
    </source>
</evidence>
<dbReference type="SUPFAM" id="SSF111369">
    <property type="entry name" value="HlyD-like secretion proteins"/>
    <property type="match status" value="1"/>
</dbReference>
<dbReference type="Gene3D" id="2.40.420.20">
    <property type="match status" value="1"/>
</dbReference>
<dbReference type="EMBL" id="LR593886">
    <property type="protein sequence ID" value="VTR92224.1"/>
    <property type="molecule type" value="Genomic_DNA"/>
</dbReference>
<sequence length="437" mass="46035">MQFLSRPIFTIALFVLGAGCAKPGGGPPGGGPPSGPIDVEVSTPVRGTVTDAEVFTGRTQAVMSADLRCRVSGYLEKVLFREGEDVELGAPLFQLELKPFELAVRQARGTLEQQKAQLKFNEANYTRMNDTYKQGVGSVSDLQQALSSRDGSAAAVETATAALETAQQNLAWATVRAPFAGRISRRQVDPGNTVAADTTILASLVQLDPLYAYFDIDERTVLRVRSRLAPNGATKSDQALPVSLGLSDERPEEFSRSGELKFTDNKVDPNTGTLRVWGTFANPKRDLHPGLFVRVRLQVGAPRSVLMVAEAALGSDQGRRYVYAVDAENRAARVPVEVGPRSNGLIAIEKGLTGDERVIVRGLQNVRPKSEVVAKTVEMPRVKSAPTGAGPSPAGPGDVSAGASGPTTGAPAPAPSEGPMSRPPAGSGGPKSGKSGR</sequence>
<evidence type="ECO:0000259" key="5">
    <source>
        <dbReference type="Pfam" id="PF25917"/>
    </source>
</evidence>
<evidence type="ECO:0000313" key="9">
    <source>
        <dbReference type="Proteomes" id="UP000464178"/>
    </source>
</evidence>
<gene>
    <name evidence="8" type="ORF">SOIL9_54900</name>
</gene>
<feature type="domain" description="Multidrug resistance protein MdtA-like C-terminal permuted SH3" evidence="7">
    <location>
        <begin position="306"/>
        <end position="364"/>
    </location>
</feature>
<proteinExistence type="inferred from homology"/>
<dbReference type="InterPro" id="IPR006143">
    <property type="entry name" value="RND_pump_MFP"/>
</dbReference>
<dbReference type="Gene3D" id="1.10.287.470">
    <property type="entry name" value="Helix hairpin bin"/>
    <property type="match status" value="1"/>
</dbReference>
<dbReference type="Gene3D" id="2.40.50.100">
    <property type="match status" value="1"/>
</dbReference>
<dbReference type="GO" id="GO:0030313">
    <property type="term" value="C:cell envelope"/>
    <property type="evidence" value="ECO:0007669"/>
    <property type="project" value="UniProtKB-SubCell"/>
</dbReference>
<feature type="domain" description="Multidrug resistance protein MdtA-like beta-barrel" evidence="6">
    <location>
        <begin position="234"/>
        <end position="300"/>
    </location>
</feature>
<evidence type="ECO:0000256" key="4">
    <source>
        <dbReference type="SAM" id="MobiDB-lite"/>
    </source>
</evidence>
<dbReference type="Proteomes" id="UP000464178">
    <property type="component" value="Chromosome"/>
</dbReference>
<evidence type="ECO:0000259" key="7">
    <source>
        <dbReference type="Pfam" id="PF25967"/>
    </source>
</evidence>
<dbReference type="Gene3D" id="2.40.30.170">
    <property type="match status" value="1"/>
</dbReference>
<dbReference type="PANTHER" id="PTHR30158:SF24">
    <property type="entry name" value="HLYD FAMILY SECRETION PROTEIN"/>
    <property type="match status" value="1"/>
</dbReference>
<protein>
    <submittedName>
        <fullName evidence="8">Uncharacterized protein</fullName>
    </submittedName>
</protein>
<dbReference type="InterPro" id="IPR058625">
    <property type="entry name" value="MdtA-like_BSH"/>
</dbReference>
<dbReference type="Pfam" id="PF25917">
    <property type="entry name" value="BSH_RND"/>
    <property type="match status" value="1"/>
</dbReference>
<dbReference type="InterPro" id="IPR058627">
    <property type="entry name" value="MdtA-like_C"/>
</dbReference>
<reference evidence="8 9" key="1">
    <citation type="submission" date="2019-05" db="EMBL/GenBank/DDBJ databases">
        <authorList>
            <consortium name="Science for Life Laboratories"/>
        </authorList>
    </citation>
    <scope>NUCLEOTIDE SEQUENCE [LARGE SCALE GENOMIC DNA]</scope>
    <source>
        <strain evidence="8">Soil9</strain>
    </source>
</reference>
<feature type="coiled-coil region" evidence="3">
    <location>
        <begin position="104"/>
        <end position="131"/>
    </location>
</feature>
<keyword evidence="9" id="KW-1185">Reference proteome</keyword>
<keyword evidence="3" id="KW-0175">Coiled coil</keyword>
<feature type="compositionally biased region" description="Low complexity" evidence="4">
    <location>
        <begin position="384"/>
        <end position="425"/>
    </location>
</feature>
<feature type="domain" description="Multidrug resistance protein MdtA-like barrel-sandwich hybrid" evidence="5">
    <location>
        <begin position="65"/>
        <end position="199"/>
    </location>
</feature>
<evidence type="ECO:0000259" key="6">
    <source>
        <dbReference type="Pfam" id="PF25944"/>
    </source>
</evidence>
<dbReference type="Pfam" id="PF25967">
    <property type="entry name" value="RND-MFP_C"/>
    <property type="match status" value="1"/>
</dbReference>
<dbReference type="Pfam" id="PF25944">
    <property type="entry name" value="Beta-barrel_RND"/>
    <property type="match status" value="1"/>
</dbReference>
<dbReference type="PROSITE" id="PS51257">
    <property type="entry name" value="PROKAR_LIPOPROTEIN"/>
    <property type="match status" value="1"/>
</dbReference>
<evidence type="ECO:0000313" key="8">
    <source>
        <dbReference type="EMBL" id="VTR92224.1"/>
    </source>
</evidence>
<dbReference type="InterPro" id="IPR058626">
    <property type="entry name" value="MdtA-like_b-barrel"/>
</dbReference>
<evidence type="ECO:0000256" key="2">
    <source>
        <dbReference type="ARBA" id="ARBA00009477"/>
    </source>
</evidence>
<dbReference type="GO" id="GO:0022857">
    <property type="term" value="F:transmembrane transporter activity"/>
    <property type="evidence" value="ECO:0007669"/>
    <property type="project" value="InterPro"/>
</dbReference>
<dbReference type="PANTHER" id="PTHR30158">
    <property type="entry name" value="ACRA/E-RELATED COMPONENT OF DRUG EFFLUX TRANSPORTER"/>
    <property type="match status" value="1"/>
</dbReference>
<dbReference type="NCBIfam" id="TIGR01730">
    <property type="entry name" value="RND_mfp"/>
    <property type="match status" value="1"/>
</dbReference>
<feature type="region of interest" description="Disordered" evidence="4">
    <location>
        <begin position="375"/>
        <end position="437"/>
    </location>
</feature>